<dbReference type="Proteomes" id="UP000682713">
    <property type="component" value="Unassembled WGS sequence"/>
</dbReference>
<reference evidence="1 2" key="1">
    <citation type="submission" date="2021-05" db="EMBL/GenBank/DDBJ databases">
        <title>Novel Bacillus species.</title>
        <authorList>
            <person name="Liu G."/>
        </authorList>
    </citation>
    <scope>NUCLEOTIDE SEQUENCE [LARGE SCALE GENOMIC DNA]</scope>
    <source>
        <strain evidence="1 2">FJAT-49732</strain>
    </source>
</reference>
<dbReference type="AlphaFoldDB" id="A0A942TNN2"/>
<organism evidence="1 2">
    <name type="scientific">Lederbergia citrisecunda</name>
    <dbReference type="NCBI Taxonomy" id="2833583"/>
    <lineage>
        <taxon>Bacteria</taxon>
        <taxon>Bacillati</taxon>
        <taxon>Bacillota</taxon>
        <taxon>Bacilli</taxon>
        <taxon>Bacillales</taxon>
        <taxon>Bacillaceae</taxon>
        <taxon>Lederbergia</taxon>
    </lineage>
</organism>
<sequence>MDIDEALRFIDDITNQISQIEGNLPYLYNIGSPSDWERFSSSLLRDLETLIQRGTFQKTDLEGIKNNCILLQSFLCCSSDRIQERFSTW</sequence>
<proteinExistence type="predicted"/>
<accession>A0A942TNN2</accession>
<protein>
    <submittedName>
        <fullName evidence="1">Uncharacterized protein</fullName>
    </submittedName>
</protein>
<evidence type="ECO:0000313" key="2">
    <source>
        <dbReference type="Proteomes" id="UP000682713"/>
    </source>
</evidence>
<gene>
    <name evidence="1" type="ORF">KHA93_05810</name>
</gene>
<dbReference type="EMBL" id="JAGYPJ010000001">
    <property type="protein sequence ID" value="MBS4199169.1"/>
    <property type="molecule type" value="Genomic_DNA"/>
</dbReference>
<evidence type="ECO:0000313" key="1">
    <source>
        <dbReference type="EMBL" id="MBS4199169.1"/>
    </source>
</evidence>
<name>A0A942TNN2_9BACI</name>
<comment type="caution">
    <text evidence="1">The sequence shown here is derived from an EMBL/GenBank/DDBJ whole genome shotgun (WGS) entry which is preliminary data.</text>
</comment>
<keyword evidence="2" id="KW-1185">Reference proteome</keyword>
<dbReference type="RefSeq" id="WP_213109869.1">
    <property type="nucleotide sequence ID" value="NZ_JAGYPJ010000001.1"/>
</dbReference>